<comment type="subcellular location">
    <subcellularLocation>
        <location evidence="1">Nucleus</location>
    </subcellularLocation>
</comment>
<dbReference type="Pfam" id="PF20946">
    <property type="entry name" value="Ctf4_C"/>
    <property type="match status" value="1"/>
</dbReference>
<organism evidence="9 10">
    <name type="scientific">Sinanodonta woodiana</name>
    <name type="common">Chinese pond mussel</name>
    <name type="synonym">Anodonta woodiana</name>
    <dbReference type="NCBI Taxonomy" id="1069815"/>
    <lineage>
        <taxon>Eukaryota</taxon>
        <taxon>Metazoa</taxon>
        <taxon>Spiralia</taxon>
        <taxon>Lophotrochozoa</taxon>
        <taxon>Mollusca</taxon>
        <taxon>Bivalvia</taxon>
        <taxon>Autobranchia</taxon>
        <taxon>Heteroconchia</taxon>
        <taxon>Palaeoheterodonta</taxon>
        <taxon>Unionida</taxon>
        <taxon>Unionoidea</taxon>
        <taxon>Unionidae</taxon>
        <taxon>Unioninae</taxon>
        <taxon>Sinanodonta</taxon>
    </lineage>
</organism>
<feature type="region of interest" description="Disordered" evidence="7">
    <location>
        <begin position="794"/>
        <end position="885"/>
    </location>
</feature>
<dbReference type="PROSITE" id="PS50118">
    <property type="entry name" value="HMG_BOX_2"/>
    <property type="match status" value="1"/>
</dbReference>
<keyword evidence="3" id="KW-0677">Repeat</keyword>
<evidence type="ECO:0000313" key="9">
    <source>
        <dbReference type="EMBL" id="KAL3873463.1"/>
    </source>
</evidence>
<evidence type="ECO:0000256" key="3">
    <source>
        <dbReference type="ARBA" id="ARBA00022737"/>
    </source>
</evidence>
<feature type="compositionally biased region" description="Polar residues" evidence="7">
    <location>
        <begin position="868"/>
        <end position="885"/>
    </location>
</feature>
<sequence length="1081" mass="120875">MPIAKSMRYAHSDGHTDVCFDSSGRYILTCGCDGDVRIWEGIDDDNAISHRVGDKAYAIAYMKDRFFVATDTNNVQAYTFPDGAPDGILTRFTATISHMVLNSAGTKLVAGAGDFSIKIVDVSSCSHKVCSGHEAPILSLALDPKEEFLASSSCDGTVRIWSVSDQKQINSWSLLPKSNDVSLSKTLCRLCWDSTGQHLFIPVDKEIHIYERGTWIKVGSFTDESISEMISVLALSPDGHCLAAASYNGWIYFFDVKSRKCVDRYKHEQGLLSTALAWNPKGNRELAYCDKEGQLGLLEDISTGKNSQKKESKVPQGVFEDEDDDFLIEASNAPASEDGDKSDNEENTALSRSPKINDDDDDSLAGPKKPDFEVDDDAASSVSERLVLPKPEIKADGFTQTPLQRAFQPGSTPEHLTSRFMVWNSVGIIQQYNSDEENSINIEFHDTTVHHAMHISNSMNYSMADLSMDAVLLASECDGDNPSKLMCMHFGSWDSNKEWTVSMPDEEEIQAIVLGESWVAVATDKRNVRLFTISGIQRDILSIPGPVVCMAAHGNQLVIIYHSGMGLPGDQCLAVSLLYIDGKQRSVLKGEPLPISSKATISWAGFSSEGTPIYMDSAGIVRMLNRKFGLTWVQVANTKSHTKGKSDYYFIVGVNENPQQLRCILCKGARYPATLPRPAVTILPFQLPLCELNTEKSQYEEALGRGKLFSNHFDHWTSQGFEYDETIKSEAYKPVQEALMKLFALSARSDREFRALEVCDMMSDQHTLQLAIKYASRLRHMQLAQRISEMAVRKAEEEQEPEVEEQEELEMQPPQRSRAWTKRNGHEESIDQEVEEGEEVEEQGDVDMQEEEEEVENKPTGPMLSVKVKNQNPLSSKPQSSFLGRSNPFKVTTGNHGVTSVKGTQVFDSMTKKKTEKTAASILGGLPGKESKQTKGQKKVSLQPKLFETKQNGLENRTVEEKDKKTLSAFDLWLEANVNQLKEDKPELDEEDFTKFAAEQFRILDRAERQEWLKKARDAKSEEIEGNENKKRKLKDTEMVDSDQNKSKKLHSVSPCADEKSKKSLLQNTNAKLANFKFQKE</sequence>
<evidence type="ECO:0000256" key="2">
    <source>
        <dbReference type="ARBA" id="ARBA00022574"/>
    </source>
</evidence>
<dbReference type="PROSITE" id="PS50082">
    <property type="entry name" value="WD_REPEATS_2"/>
    <property type="match status" value="2"/>
</dbReference>
<keyword evidence="4 6" id="KW-0539">Nucleus</keyword>
<dbReference type="InterPro" id="IPR057646">
    <property type="entry name" value="WD40_WDHD1_1st"/>
</dbReference>
<evidence type="ECO:0000256" key="7">
    <source>
        <dbReference type="SAM" id="MobiDB-lite"/>
    </source>
</evidence>
<evidence type="ECO:0000256" key="1">
    <source>
        <dbReference type="ARBA" id="ARBA00004123"/>
    </source>
</evidence>
<reference evidence="9 10" key="1">
    <citation type="submission" date="2024-11" db="EMBL/GenBank/DDBJ databases">
        <title>Chromosome-level genome assembly of the freshwater bivalve Anodonta woodiana.</title>
        <authorList>
            <person name="Chen X."/>
        </authorList>
    </citation>
    <scope>NUCLEOTIDE SEQUENCE [LARGE SCALE GENOMIC DNA]</scope>
    <source>
        <strain evidence="9">MN2024</strain>
        <tissue evidence="9">Gills</tissue>
    </source>
</reference>
<feature type="repeat" description="WD" evidence="5">
    <location>
        <begin position="8"/>
        <end position="40"/>
    </location>
</feature>
<dbReference type="InterPro" id="IPR055339">
    <property type="entry name" value="HMG-box_WDHD1"/>
</dbReference>
<dbReference type="InterPro" id="IPR048591">
    <property type="entry name" value="WDHD1/CFT4_hel"/>
</dbReference>
<dbReference type="EMBL" id="JBJQND010000006">
    <property type="protein sequence ID" value="KAL3873463.1"/>
    <property type="molecule type" value="Genomic_DNA"/>
</dbReference>
<feature type="compositionally biased region" description="Basic and acidic residues" evidence="7">
    <location>
        <begin position="1015"/>
        <end position="1046"/>
    </location>
</feature>
<comment type="caution">
    <text evidence="9">The sequence shown here is derived from an EMBL/GenBank/DDBJ whole genome shotgun (WGS) entry which is preliminary data.</text>
</comment>
<dbReference type="Proteomes" id="UP001634394">
    <property type="component" value="Unassembled WGS sequence"/>
</dbReference>
<accession>A0ABD3WL74</accession>
<dbReference type="InterPro" id="IPR009071">
    <property type="entry name" value="HMG_box_dom"/>
</dbReference>
<keyword evidence="6" id="KW-0238">DNA-binding</keyword>
<feature type="repeat" description="WD" evidence="5">
    <location>
        <begin position="130"/>
        <end position="171"/>
    </location>
</feature>
<proteinExistence type="predicted"/>
<dbReference type="PANTHER" id="PTHR19932:SF10">
    <property type="entry name" value="WD REPEAT AND HMG-BOX DNA-BINDING PROTEIN 1"/>
    <property type="match status" value="1"/>
</dbReference>
<dbReference type="SMART" id="SM00320">
    <property type="entry name" value="WD40"/>
    <property type="match status" value="5"/>
</dbReference>
<feature type="region of interest" description="Disordered" evidence="7">
    <location>
        <begin position="332"/>
        <end position="381"/>
    </location>
</feature>
<dbReference type="InterPro" id="IPR015943">
    <property type="entry name" value="WD40/YVTN_repeat-like_dom_sf"/>
</dbReference>
<evidence type="ECO:0000256" key="5">
    <source>
        <dbReference type="PROSITE-ProRule" id="PRU00221"/>
    </source>
</evidence>
<dbReference type="InterPro" id="IPR036910">
    <property type="entry name" value="HMG_box_dom_sf"/>
</dbReference>
<dbReference type="Pfam" id="PF12341">
    <property type="entry name" value="Mcl1_mid"/>
    <property type="match status" value="1"/>
</dbReference>
<dbReference type="CDD" id="cd21993">
    <property type="entry name" value="HMG-box_WDHD1"/>
    <property type="match status" value="1"/>
</dbReference>
<keyword evidence="2 5" id="KW-0853">WD repeat</keyword>
<dbReference type="GO" id="GO:0005634">
    <property type="term" value="C:nucleus"/>
    <property type="evidence" value="ECO:0007669"/>
    <property type="project" value="UniProtKB-SubCell"/>
</dbReference>
<dbReference type="Gene3D" id="2.130.10.10">
    <property type="entry name" value="YVTN repeat-like/Quinoprotein amine dehydrogenase"/>
    <property type="match status" value="2"/>
</dbReference>
<dbReference type="PROSITE" id="PS50294">
    <property type="entry name" value="WD_REPEATS_REGION"/>
    <property type="match status" value="2"/>
</dbReference>
<dbReference type="InterPro" id="IPR001680">
    <property type="entry name" value="WD40_rpt"/>
</dbReference>
<name>A0ABD3WL74_SINWO</name>
<feature type="compositionally biased region" description="Acidic residues" evidence="7">
    <location>
        <begin position="830"/>
        <end position="855"/>
    </location>
</feature>
<evidence type="ECO:0000259" key="8">
    <source>
        <dbReference type="PROSITE" id="PS50118"/>
    </source>
</evidence>
<feature type="DNA-binding region" description="HMG box" evidence="6">
    <location>
        <begin position="963"/>
        <end position="1031"/>
    </location>
</feature>
<dbReference type="SUPFAM" id="SSF50993">
    <property type="entry name" value="Peptidase/esterase 'gauge' domain"/>
    <property type="match status" value="1"/>
</dbReference>
<dbReference type="Gene3D" id="1.10.30.10">
    <property type="entry name" value="High mobility group box domain"/>
    <property type="match status" value="1"/>
</dbReference>
<evidence type="ECO:0000256" key="4">
    <source>
        <dbReference type="ARBA" id="ARBA00023242"/>
    </source>
</evidence>
<feature type="region of interest" description="Disordered" evidence="7">
    <location>
        <begin position="919"/>
        <end position="941"/>
    </location>
</feature>
<keyword evidence="10" id="KW-1185">Reference proteome</keyword>
<evidence type="ECO:0000313" key="10">
    <source>
        <dbReference type="Proteomes" id="UP001634394"/>
    </source>
</evidence>
<dbReference type="PANTHER" id="PTHR19932">
    <property type="entry name" value="WD REPEAT AND HMG-BOX DNA BINDING PROTEIN"/>
    <property type="match status" value="1"/>
</dbReference>
<feature type="region of interest" description="Disordered" evidence="7">
    <location>
        <begin position="1015"/>
        <end position="1065"/>
    </location>
</feature>
<dbReference type="Pfam" id="PF24817">
    <property type="entry name" value="WD40_WDHD1_1st"/>
    <property type="match status" value="1"/>
</dbReference>
<dbReference type="SUPFAM" id="SSF47095">
    <property type="entry name" value="HMG-box"/>
    <property type="match status" value="1"/>
</dbReference>
<dbReference type="GO" id="GO:0003677">
    <property type="term" value="F:DNA binding"/>
    <property type="evidence" value="ECO:0007669"/>
    <property type="project" value="UniProtKB-UniRule"/>
</dbReference>
<gene>
    <name evidence="9" type="ORF">ACJMK2_036576</name>
</gene>
<protein>
    <recommendedName>
        <fullName evidence="8">HMG box domain-containing protein</fullName>
    </recommendedName>
</protein>
<dbReference type="Pfam" id="PF24815">
    <property type="entry name" value="HMG_WDHD1"/>
    <property type="match status" value="1"/>
</dbReference>
<dbReference type="InterPro" id="IPR022100">
    <property type="entry name" value="WDHD1/CFT4_beta-prop_2nd"/>
</dbReference>
<feature type="domain" description="HMG box" evidence="8">
    <location>
        <begin position="963"/>
        <end position="1031"/>
    </location>
</feature>
<feature type="compositionally biased region" description="Acidic residues" evidence="7">
    <location>
        <begin position="797"/>
        <end position="810"/>
    </location>
</feature>
<evidence type="ECO:0000256" key="6">
    <source>
        <dbReference type="PROSITE-ProRule" id="PRU00267"/>
    </source>
</evidence>
<dbReference type="SUPFAM" id="SSF50978">
    <property type="entry name" value="WD40 repeat-like"/>
    <property type="match status" value="1"/>
</dbReference>
<dbReference type="InterPro" id="IPR036322">
    <property type="entry name" value="WD40_repeat_dom_sf"/>
</dbReference>
<dbReference type="AlphaFoldDB" id="A0ABD3WL74"/>